<dbReference type="InterPro" id="IPR013078">
    <property type="entry name" value="His_Pase_superF_clade-1"/>
</dbReference>
<evidence type="ECO:0000313" key="2">
    <source>
        <dbReference type="Proteomes" id="UP001642464"/>
    </source>
</evidence>
<keyword evidence="2" id="KW-1185">Reference proteome</keyword>
<dbReference type="SUPFAM" id="SSF53254">
    <property type="entry name" value="Phosphoglycerate mutase-like"/>
    <property type="match status" value="1"/>
</dbReference>
<dbReference type="SMART" id="SM00855">
    <property type="entry name" value="PGAM"/>
    <property type="match status" value="1"/>
</dbReference>
<organism evidence="1 2">
    <name type="scientific">Durusdinium trenchii</name>
    <dbReference type="NCBI Taxonomy" id="1381693"/>
    <lineage>
        <taxon>Eukaryota</taxon>
        <taxon>Sar</taxon>
        <taxon>Alveolata</taxon>
        <taxon>Dinophyceae</taxon>
        <taxon>Suessiales</taxon>
        <taxon>Symbiodiniaceae</taxon>
        <taxon>Durusdinium</taxon>
    </lineage>
</organism>
<comment type="caution">
    <text evidence="1">The sequence shown here is derived from an EMBL/GenBank/DDBJ whole genome shotgun (WGS) entry which is preliminary data.</text>
</comment>
<name>A0ABP0L130_9DINO</name>
<dbReference type="Pfam" id="PF00300">
    <property type="entry name" value="His_Phos_1"/>
    <property type="match status" value="1"/>
</dbReference>
<accession>A0ABP0L130</accession>
<dbReference type="CDD" id="cd07040">
    <property type="entry name" value="HP"/>
    <property type="match status" value="1"/>
</dbReference>
<dbReference type="Proteomes" id="UP001642464">
    <property type="component" value="Unassembled WGS sequence"/>
</dbReference>
<dbReference type="InterPro" id="IPR029033">
    <property type="entry name" value="His_PPase_superfam"/>
</dbReference>
<evidence type="ECO:0000313" key="1">
    <source>
        <dbReference type="EMBL" id="CAK9032329.1"/>
    </source>
</evidence>
<dbReference type="Gene3D" id="3.40.50.1240">
    <property type="entry name" value="Phosphoglycerate mutase-like"/>
    <property type="match status" value="1"/>
</dbReference>
<gene>
    <name evidence="1" type="ORF">SCF082_LOCUS20028</name>
</gene>
<reference evidence="1 2" key="1">
    <citation type="submission" date="2024-02" db="EMBL/GenBank/DDBJ databases">
        <authorList>
            <person name="Chen Y."/>
            <person name="Shah S."/>
            <person name="Dougan E. K."/>
            <person name="Thang M."/>
            <person name="Chan C."/>
        </authorList>
    </citation>
    <scope>NUCLEOTIDE SEQUENCE [LARGE SCALE GENOMIC DNA]</scope>
</reference>
<protein>
    <submittedName>
        <fullName evidence="1">Uncharacterized protein</fullName>
    </submittedName>
</protein>
<proteinExistence type="predicted"/>
<sequence length="277" mass="31318">MAARERCAAAWPIATIGLAMAYFQFPITFSAVGPRQRLERTEDCIKALASNPKVRRVCVIFRHGEKEVSDEDMQKDDQPDEGFWKRQHDAALTQRGLQEAEAFGAKLSDILVSEGQMQCVGLLTSPVPRCHATMAAVHTALKGQNCLEVESSSAWMNGTHMPGQEEEAAEAFWARGWRPVVDDLAAGKQILGFRPLEECVQTLRDTCDLSGRTRRSRSEETELFLVCTHDVYLYALAAWFSKGRRPKMPDFLEQAVWWVEGDTEHFYYDGEEFSSEF</sequence>
<dbReference type="EMBL" id="CAXAMM010013856">
    <property type="protein sequence ID" value="CAK9032329.1"/>
    <property type="molecule type" value="Genomic_DNA"/>
</dbReference>